<evidence type="ECO:0000256" key="4">
    <source>
        <dbReference type="ARBA" id="ARBA00023172"/>
    </source>
</evidence>
<sequence>MIAQLEGKLLEKSPSAVVISAGGVGYQLAVPLPTFDSLPSVGEQARLFTYLHVREDALLLYGFSSREQRGTFEKMISVSGVGPRLALAILSGLSPEQLFTAVETGQTSILDRIPGVGKKTAERIVLELKGKLGGLVPLGEVAGAGALSSEGGEALAALLSLGFSRLQAEKAVFKVLEKSGGQLETTELVRRALASM</sequence>
<keyword evidence="3 6" id="KW-0238">DNA-binding</keyword>
<keyword evidence="8" id="KW-0067">ATP-binding</keyword>
<dbReference type="InterPro" id="IPR036267">
    <property type="entry name" value="RuvA_C_sf"/>
</dbReference>
<dbReference type="Pfam" id="PF14520">
    <property type="entry name" value="HHH_5"/>
    <property type="match status" value="1"/>
</dbReference>
<keyword evidence="8" id="KW-0547">Nucleotide-binding</keyword>
<proteinExistence type="inferred from homology"/>
<feature type="region of interest" description="Domain I" evidence="6">
    <location>
        <begin position="1"/>
        <end position="64"/>
    </location>
</feature>
<comment type="domain">
    <text evidence="6">Has three domains with a flexible linker between the domains II and III and assumes an 'L' shape. Domain III is highly mobile and contacts RuvB.</text>
</comment>
<comment type="subunit">
    <text evidence="6">Homotetramer. Forms an RuvA(8)-RuvB(12)-Holliday junction (HJ) complex. HJ DNA is sandwiched between 2 RuvA tetramers; dsDNA enters through RuvA and exits via RuvB. An RuvB hexamer assembles on each DNA strand where it exits the tetramer. Each RuvB hexamer is contacted by two RuvA subunits (via domain III) on 2 adjacent RuvB subunits; this complex drives branch migration. In the full resolvosome a probable DNA-RuvA(4)-RuvB(12)-RuvC(2) complex forms which resolves the HJ.</text>
</comment>
<comment type="caution">
    <text evidence="6">Lacks conserved residue(s) required for the propagation of feature annotation.</text>
</comment>
<feature type="region of interest" description="Domain III" evidence="6">
    <location>
        <begin position="147"/>
        <end position="196"/>
    </location>
</feature>
<dbReference type="InterPro" id="IPR003583">
    <property type="entry name" value="Hlx-hairpin-Hlx_DNA-bd_motif"/>
</dbReference>
<accession>A0A1F5YLA9</accession>
<gene>
    <name evidence="6" type="primary">ruvA</name>
    <name evidence="8" type="ORF">A3F83_01885</name>
</gene>
<dbReference type="InterPro" id="IPR012340">
    <property type="entry name" value="NA-bd_OB-fold"/>
</dbReference>
<dbReference type="Pfam" id="PF01330">
    <property type="entry name" value="RuvA_N"/>
    <property type="match status" value="1"/>
</dbReference>
<evidence type="ECO:0000256" key="2">
    <source>
        <dbReference type="ARBA" id="ARBA00022763"/>
    </source>
</evidence>
<evidence type="ECO:0000259" key="7">
    <source>
        <dbReference type="SMART" id="SM00278"/>
    </source>
</evidence>
<dbReference type="GO" id="GO:0048476">
    <property type="term" value="C:Holliday junction resolvase complex"/>
    <property type="evidence" value="ECO:0007669"/>
    <property type="project" value="UniProtKB-UniRule"/>
</dbReference>
<evidence type="ECO:0000313" key="8">
    <source>
        <dbReference type="EMBL" id="OGG00757.1"/>
    </source>
</evidence>
<dbReference type="SUPFAM" id="SSF46929">
    <property type="entry name" value="DNA helicase RuvA subunit, C-terminal domain"/>
    <property type="match status" value="1"/>
</dbReference>
<protein>
    <recommendedName>
        <fullName evidence="6">Holliday junction branch migration complex subunit RuvA</fullName>
    </recommendedName>
</protein>
<dbReference type="AlphaFoldDB" id="A0A1F5YLA9"/>
<evidence type="ECO:0000313" key="9">
    <source>
        <dbReference type="Proteomes" id="UP000179129"/>
    </source>
</evidence>
<dbReference type="Gene3D" id="1.10.8.10">
    <property type="entry name" value="DNA helicase RuvA subunit, C-terminal domain"/>
    <property type="match status" value="1"/>
</dbReference>
<dbReference type="CDD" id="cd14332">
    <property type="entry name" value="UBA_RuvA_C"/>
    <property type="match status" value="1"/>
</dbReference>
<keyword evidence="2 6" id="KW-0227">DNA damage</keyword>
<dbReference type="EMBL" id="MFIX01000243">
    <property type="protein sequence ID" value="OGG00757.1"/>
    <property type="molecule type" value="Genomic_DNA"/>
</dbReference>
<dbReference type="GO" id="GO:0005524">
    <property type="term" value="F:ATP binding"/>
    <property type="evidence" value="ECO:0007669"/>
    <property type="project" value="InterPro"/>
</dbReference>
<dbReference type="GO" id="GO:0009378">
    <property type="term" value="F:four-way junction helicase activity"/>
    <property type="evidence" value="ECO:0007669"/>
    <property type="project" value="InterPro"/>
</dbReference>
<keyword evidence="1 6" id="KW-0963">Cytoplasm</keyword>
<comment type="similarity">
    <text evidence="6">Belongs to the RuvA family.</text>
</comment>
<keyword evidence="8" id="KW-0347">Helicase</keyword>
<dbReference type="GO" id="GO:0009379">
    <property type="term" value="C:Holliday junction helicase complex"/>
    <property type="evidence" value="ECO:0007669"/>
    <property type="project" value="InterPro"/>
</dbReference>
<dbReference type="InterPro" id="IPR000085">
    <property type="entry name" value="RuvA"/>
</dbReference>
<comment type="subcellular location">
    <subcellularLocation>
        <location evidence="6">Cytoplasm</location>
    </subcellularLocation>
</comment>
<keyword evidence="8" id="KW-0378">Hydrolase</keyword>
<comment type="function">
    <text evidence="6">The RuvA-RuvB-RuvC complex processes Holliday junction (HJ) DNA during genetic recombination and DNA repair, while the RuvA-RuvB complex plays an important role in the rescue of blocked DNA replication forks via replication fork reversal (RFR). RuvA specifically binds to HJ cruciform DNA, conferring on it an open structure. The RuvB hexamer acts as an ATP-dependent pump, pulling dsDNA into and through the RuvAB complex. HJ branch migration allows RuvC to scan DNA until it finds its consensus sequence, where it cleaves and resolves the cruciform DNA.</text>
</comment>
<evidence type="ECO:0000256" key="1">
    <source>
        <dbReference type="ARBA" id="ARBA00022490"/>
    </source>
</evidence>
<dbReference type="STRING" id="1817867.A3F83_01885"/>
<feature type="domain" description="Helix-hairpin-helix DNA-binding motif class 1" evidence="7">
    <location>
        <begin position="73"/>
        <end position="92"/>
    </location>
</feature>
<dbReference type="SUPFAM" id="SSF47781">
    <property type="entry name" value="RuvA domain 2-like"/>
    <property type="match status" value="1"/>
</dbReference>
<dbReference type="GO" id="GO:0006281">
    <property type="term" value="P:DNA repair"/>
    <property type="evidence" value="ECO:0007669"/>
    <property type="project" value="UniProtKB-UniRule"/>
</dbReference>
<dbReference type="GO" id="GO:0000400">
    <property type="term" value="F:four-way junction DNA binding"/>
    <property type="evidence" value="ECO:0007669"/>
    <property type="project" value="UniProtKB-UniRule"/>
</dbReference>
<dbReference type="NCBIfam" id="TIGR00084">
    <property type="entry name" value="ruvA"/>
    <property type="match status" value="1"/>
</dbReference>
<dbReference type="SUPFAM" id="SSF50249">
    <property type="entry name" value="Nucleic acid-binding proteins"/>
    <property type="match status" value="1"/>
</dbReference>
<evidence type="ECO:0000256" key="6">
    <source>
        <dbReference type="HAMAP-Rule" id="MF_00031"/>
    </source>
</evidence>
<dbReference type="InterPro" id="IPR013849">
    <property type="entry name" value="DNA_helicase_Holl-junc_RuvA_I"/>
</dbReference>
<dbReference type="InterPro" id="IPR011114">
    <property type="entry name" value="RuvA_C"/>
</dbReference>
<comment type="caution">
    <text evidence="8">The sequence shown here is derived from an EMBL/GenBank/DDBJ whole genome shotgun (WGS) entry which is preliminary data.</text>
</comment>
<reference evidence="8 9" key="1">
    <citation type="journal article" date="2016" name="Nat. Commun.">
        <title>Thousands of microbial genomes shed light on interconnected biogeochemical processes in an aquifer system.</title>
        <authorList>
            <person name="Anantharaman K."/>
            <person name="Brown C.T."/>
            <person name="Hug L.A."/>
            <person name="Sharon I."/>
            <person name="Castelle C.J."/>
            <person name="Probst A.J."/>
            <person name="Thomas B.C."/>
            <person name="Singh A."/>
            <person name="Wilkins M.J."/>
            <person name="Karaoz U."/>
            <person name="Brodie E.L."/>
            <person name="Williams K.H."/>
            <person name="Hubbard S.S."/>
            <person name="Banfield J.F."/>
        </authorList>
    </citation>
    <scope>NUCLEOTIDE SEQUENCE [LARGE SCALE GENOMIC DNA]</scope>
</reference>
<dbReference type="Proteomes" id="UP000179129">
    <property type="component" value="Unassembled WGS sequence"/>
</dbReference>
<dbReference type="Gene3D" id="2.40.50.140">
    <property type="entry name" value="Nucleic acid-binding proteins"/>
    <property type="match status" value="1"/>
</dbReference>
<keyword evidence="4 6" id="KW-0233">DNA recombination</keyword>
<dbReference type="Gene3D" id="1.10.150.20">
    <property type="entry name" value="5' to 3' exonuclease, C-terminal subdomain"/>
    <property type="match status" value="1"/>
</dbReference>
<evidence type="ECO:0000256" key="5">
    <source>
        <dbReference type="ARBA" id="ARBA00023204"/>
    </source>
</evidence>
<dbReference type="Pfam" id="PF07499">
    <property type="entry name" value="RuvA_C"/>
    <property type="match status" value="1"/>
</dbReference>
<organism evidence="8 9">
    <name type="scientific">Candidatus Glassbacteria bacterium RIFCSPLOWO2_12_FULL_58_11</name>
    <dbReference type="NCBI Taxonomy" id="1817867"/>
    <lineage>
        <taxon>Bacteria</taxon>
        <taxon>Candidatus Glassiibacteriota</taxon>
    </lineage>
</organism>
<feature type="domain" description="Helix-hairpin-helix DNA-binding motif class 1" evidence="7">
    <location>
        <begin position="108"/>
        <end position="127"/>
    </location>
</feature>
<dbReference type="HAMAP" id="MF_00031">
    <property type="entry name" value="DNA_HJ_migration_RuvA"/>
    <property type="match status" value="1"/>
</dbReference>
<dbReference type="GO" id="GO:0005737">
    <property type="term" value="C:cytoplasm"/>
    <property type="evidence" value="ECO:0007669"/>
    <property type="project" value="UniProtKB-SubCell"/>
</dbReference>
<dbReference type="SMART" id="SM00278">
    <property type="entry name" value="HhH1"/>
    <property type="match status" value="2"/>
</dbReference>
<dbReference type="InterPro" id="IPR010994">
    <property type="entry name" value="RuvA_2-like"/>
</dbReference>
<dbReference type="GO" id="GO:0006310">
    <property type="term" value="P:DNA recombination"/>
    <property type="evidence" value="ECO:0007669"/>
    <property type="project" value="UniProtKB-UniRule"/>
</dbReference>
<keyword evidence="5 6" id="KW-0234">DNA repair</keyword>
<name>A0A1F5YLA9_9BACT</name>
<evidence type="ECO:0000256" key="3">
    <source>
        <dbReference type="ARBA" id="ARBA00023125"/>
    </source>
</evidence>